<dbReference type="InterPro" id="IPR036390">
    <property type="entry name" value="WH_DNA-bd_sf"/>
</dbReference>
<dbReference type="Gene3D" id="1.10.10.10">
    <property type="entry name" value="Winged helix-like DNA-binding domain superfamily/Winged helix DNA-binding domain"/>
    <property type="match status" value="1"/>
</dbReference>
<dbReference type="GO" id="GO:0003700">
    <property type="term" value="F:DNA-binding transcription factor activity"/>
    <property type="evidence" value="ECO:0007669"/>
    <property type="project" value="InterPro"/>
</dbReference>
<feature type="domain" description="HTH marR-type" evidence="1">
    <location>
        <begin position="14"/>
        <end position="151"/>
    </location>
</feature>
<evidence type="ECO:0000313" key="3">
    <source>
        <dbReference type="Proteomes" id="UP000656042"/>
    </source>
</evidence>
<dbReference type="SMART" id="SM00347">
    <property type="entry name" value="HTH_MARR"/>
    <property type="match status" value="1"/>
</dbReference>
<dbReference type="RefSeq" id="WP_189081211.1">
    <property type="nucleotide sequence ID" value="NZ_BMMX01000023.1"/>
</dbReference>
<dbReference type="SUPFAM" id="SSF46785">
    <property type="entry name" value="Winged helix' DNA-binding domain"/>
    <property type="match status" value="1"/>
</dbReference>
<dbReference type="Proteomes" id="UP000656042">
    <property type="component" value="Unassembled WGS sequence"/>
</dbReference>
<dbReference type="InterPro" id="IPR000835">
    <property type="entry name" value="HTH_MarR-typ"/>
</dbReference>
<evidence type="ECO:0000259" key="1">
    <source>
        <dbReference type="PROSITE" id="PS50995"/>
    </source>
</evidence>
<dbReference type="InterPro" id="IPR036388">
    <property type="entry name" value="WH-like_DNA-bd_sf"/>
</dbReference>
<dbReference type="PROSITE" id="PS50995">
    <property type="entry name" value="HTH_MARR_2"/>
    <property type="match status" value="1"/>
</dbReference>
<organism evidence="2 3">
    <name type="scientific">Mangrovihabitans endophyticus</name>
    <dbReference type="NCBI Taxonomy" id="1751298"/>
    <lineage>
        <taxon>Bacteria</taxon>
        <taxon>Bacillati</taxon>
        <taxon>Actinomycetota</taxon>
        <taxon>Actinomycetes</taxon>
        <taxon>Micromonosporales</taxon>
        <taxon>Micromonosporaceae</taxon>
        <taxon>Mangrovihabitans</taxon>
    </lineage>
</organism>
<keyword evidence="3" id="KW-1185">Reference proteome</keyword>
<evidence type="ECO:0000313" key="2">
    <source>
        <dbReference type="EMBL" id="GGL04990.1"/>
    </source>
</evidence>
<dbReference type="PANTHER" id="PTHR33164">
    <property type="entry name" value="TRANSCRIPTIONAL REGULATOR, MARR FAMILY"/>
    <property type="match status" value="1"/>
</dbReference>
<reference evidence="2" key="1">
    <citation type="journal article" date="2014" name="Int. J. Syst. Evol. Microbiol.">
        <title>Complete genome sequence of Corynebacterium casei LMG S-19264T (=DSM 44701T), isolated from a smear-ripened cheese.</title>
        <authorList>
            <consortium name="US DOE Joint Genome Institute (JGI-PGF)"/>
            <person name="Walter F."/>
            <person name="Albersmeier A."/>
            <person name="Kalinowski J."/>
            <person name="Ruckert C."/>
        </authorList>
    </citation>
    <scope>NUCLEOTIDE SEQUENCE</scope>
    <source>
        <strain evidence="2">CGMCC 4.7299</strain>
    </source>
</reference>
<name>A0A8J3FQ81_9ACTN</name>
<protein>
    <submittedName>
        <fullName evidence="2">MarR family transcriptional regulator</fullName>
    </submittedName>
</protein>
<proteinExistence type="predicted"/>
<dbReference type="GO" id="GO:0006950">
    <property type="term" value="P:response to stress"/>
    <property type="evidence" value="ECO:0007669"/>
    <property type="project" value="TreeGrafter"/>
</dbReference>
<dbReference type="PRINTS" id="PR00598">
    <property type="entry name" value="HTHMARR"/>
</dbReference>
<reference evidence="2" key="2">
    <citation type="submission" date="2020-09" db="EMBL/GenBank/DDBJ databases">
        <authorList>
            <person name="Sun Q."/>
            <person name="Zhou Y."/>
        </authorList>
    </citation>
    <scope>NUCLEOTIDE SEQUENCE</scope>
    <source>
        <strain evidence="2">CGMCC 4.7299</strain>
    </source>
</reference>
<dbReference type="Pfam" id="PF01047">
    <property type="entry name" value="MarR"/>
    <property type="match status" value="1"/>
</dbReference>
<accession>A0A8J3FQ81</accession>
<dbReference type="AlphaFoldDB" id="A0A8J3FQ81"/>
<dbReference type="EMBL" id="BMMX01000023">
    <property type="protein sequence ID" value="GGL04990.1"/>
    <property type="molecule type" value="Genomic_DNA"/>
</dbReference>
<dbReference type="PANTHER" id="PTHR33164:SF57">
    <property type="entry name" value="MARR-FAMILY TRANSCRIPTIONAL REGULATOR"/>
    <property type="match status" value="1"/>
</dbReference>
<sequence>MTATRDSGDDLPFLRAVLPRISQLGMLMNRSRLYERTVARAGITADRPALSVLITLHTAGQPLRVGEIAERMKVVGPHITRQLHQLERRALVRRVTDPQDQRARLVELTAEGSGTVERYMQGVLGWFAEAIADWSEADRDEFGRLLGRFADDVAARLAKLDED</sequence>
<gene>
    <name evidence="2" type="ORF">GCM10012284_44490</name>
</gene>
<comment type="caution">
    <text evidence="2">The sequence shown here is derived from an EMBL/GenBank/DDBJ whole genome shotgun (WGS) entry which is preliminary data.</text>
</comment>
<dbReference type="InterPro" id="IPR039422">
    <property type="entry name" value="MarR/SlyA-like"/>
</dbReference>